<organism evidence="7 8">
    <name type="scientific">Malassezia brasiliensis</name>
    <dbReference type="NCBI Taxonomy" id="1821822"/>
    <lineage>
        <taxon>Eukaryota</taxon>
        <taxon>Fungi</taxon>
        <taxon>Dikarya</taxon>
        <taxon>Basidiomycota</taxon>
        <taxon>Ustilaginomycotina</taxon>
        <taxon>Malasseziomycetes</taxon>
        <taxon>Malasseziales</taxon>
        <taxon>Malasseziaceae</taxon>
        <taxon>Malassezia</taxon>
    </lineage>
</organism>
<dbReference type="EMBL" id="CP119952">
    <property type="protein sequence ID" value="WFC95436.1"/>
    <property type="molecule type" value="Genomic_DNA"/>
</dbReference>
<dbReference type="InterPro" id="IPR000873">
    <property type="entry name" value="AMP-dep_synth/lig_dom"/>
</dbReference>
<keyword evidence="2" id="KW-0436">Ligase</keyword>
<dbReference type="Pfam" id="PF00501">
    <property type="entry name" value="AMP-binding"/>
    <property type="match status" value="1"/>
</dbReference>
<name>A0AAF0DTI0_9BASI</name>
<protein>
    <submittedName>
        <fullName evidence="7">Cellulase</fullName>
        <ecNumber evidence="7">3.2.1.4</ecNumber>
    </submittedName>
</protein>
<evidence type="ECO:0000313" key="7">
    <source>
        <dbReference type="EMBL" id="WFC95436.1"/>
    </source>
</evidence>
<dbReference type="Pfam" id="PF13193">
    <property type="entry name" value="AMP-binding_C"/>
    <property type="match status" value="1"/>
</dbReference>
<dbReference type="Gene3D" id="3.30.300.30">
    <property type="match status" value="1"/>
</dbReference>
<dbReference type="PROSITE" id="PS00455">
    <property type="entry name" value="AMP_BINDING"/>
    <property type="match status" value="1"/>
</dbReference>
<dbReference type="GO" id="GO:0016874">
    <property type="term" value="F:ligase activity"/>
    <property type="evidence" value="ECO:0007669"/>
    <property type="project" value="UniProtKB-KW"/>
</dbReference>
<keyword evidence="8" id="KW-1185">Reference proteome</keyword>
<dbReference type="Gene3D" id="3.40.50.12780">
    <property type="entry name" value="N-terminal domain of ligase-like"/>
    <property type="match status" value="1"/>
</dbReference>
<sequence>MHLNRAYTPPPSSRPPVGRPFELRSNIPDGTLHHVTPLTPVHFLLRAALVRPDKLAIVHPEQGYHFTYAQWAARVLSLAFALREVPGWRNGDRVAILSPNVPLIADAHFGVLAAGGVCTPLNFRNSPKEIEFILQHADVRVVLVDHAVAHLVPPNLPSTITVVVSLDSGGQRKDDAYEAFLMRGHVAWQNAQQYAGGARDWALLTQPADELVTCALCYTSGTTGRPKGVEYSFRGAYLSALGNVIESNLTGDSVYLWVLPMFHCCGWTFPWAVTAGMGTHYMLRQVDYAQIWDALLHGGVTHYAGAPTVQLGVVNAPQAKRLDHAVRVLVAASAPTATLLARMEGLQLYPVHVYGLTETYGPSTRRFAEAAWQTLDLDARSRLQARQGHAMVTSDETRVVRRTEETQTDTVLEDVQRDGQEVGEIVMRGNMTLKGYYRDPDATAQATRGGWFHTGDLAVRHPGGEVQILDRGKDVIISGGENISSVMVEQELATHPWVNEMAVVARVHPQWGEVVHAFVLLSPEGERALAGKDPTAATAALAQTLEAHCRQHMSKFAVPKTYTIVTELPKTSTGKIQKKVLRERIARL</sequence>
<dbReference type="GO" id="GO:0008810">
    <property type="term" value="F:cellulase activity"/>
    <property type="evidence" value="ECO:0007669"/>
    <property type="project" value="UniProtKB-EC"/>
</dbReference>
<evidence type="ECO:0000256" key="3">
    <source>
        <dbReference type="ARBA" id="ARBA00022832"/>
    </source>
</evidence>
<dbReference type="PANTHER" id="PTHR43859:SF4">
    <property type="entry name" value="BUTANOATE--COA LIGASE AAE1-RELATED"/>
    <property type="match status" value="1"/>
</dbReference>
<evidence type="ECO:0000256" key="4">
    <source>
        <dbReference type="ARBA" id="ARBA00023098"/>
    </source>
</evidence>
<dbReference type="InterPro" id="IPR045851">
    <property type="entry name" value="AMP-bd_C_sf"/>
</dbReference>
<comment type="similarity">
    <text evidence="1">Belongs to the ATP-dependent AMP-binding enzyme family.</text>
</comment>
<keyword evidence="4" id="KW-0443">Lipid metabolism</keyword>
<dbReference type="InterPro" id="IPR020845">
    <property type="entry name" value="AMP-binding_CS"/>
</dbReference>
<evidence type="ECO:0000256" key="2">
    <source>
        <dbReference type="ARBA" id="ARBA00022598"/>
    </source>
</evidence>
<dbReference type="InterPro" id="IPR025110">
    <property type="entry name" value="AMP-bd_C"/>
</dbReference>
<keyword evidence="7" id="KW-0326">Glycosidase</keyword>
<feature type="domain" description="AMP-binding enzyme C-terminal" evidence="6">
    <location>
        <begin position="488"/>
        <end position="575"/>
    </location>
</feature>
<reference evidence="7" key="1">
    <citation type="submission" date="2023-03" db="EMBL/GenBank/DDBJ databases">
        <title>Mating type loci evolution in Malassezia.</title>
        <authorList>
            <person name="Coelho M.A."/>
        </authorList>
    </citation>
    <scope>NUCLEOTIDE SEQUENCE</scope>
    <source>
        <strain evidence="7">CBS 14135</strain>
    </source>
</reference>
<dbReference type="PANTHER" id="PTHR43859">
    <property type="entry name" value="ACYL-ACTIVATING ENZYME"/>
    <property type="match status" value="1"/>
</dbReference>
<keyword evidence="7" id="KW-0378">Hydrolase</keyword>
<dbReference type="AlphaFoldDB" id="A0AAF0DTI0"/>
<feature type="domain" description="AMP-dependent synthetase/ligase" evidence="5">
    <location>
        <begin position="46"/>
        <end position="437"/>
    </location>
</feature>
<evidence type="ECO:0000256" key="1">
    <source>
        <dbReference type="ARBA" id="ARBA00006432"/>
    </source>
</evidence>
<dbReference type="GO" id="GO:0006631">
    <property type="term" value="P:fatty acid metabolic process"/>
    <property type="evidence" value="ECO:0007669"/>
    <property type="project" value="UniProtKB-KW"/>
</dbReference>
<evidence type="ECO:0000259" key="6">
    <source>
        <dbReference type="Pfam" id="PF13193"/>
    </source>
</evidence>
<gene>
    <name evidence="7" type="ORF">MBRA1_002084</name>
</gene>
<dbReference type="InterPro" id="IPR042099">
    <property type="entry name" value="ANL_N_sf"/>
</dbReference>
<dbReference type="SUPFAM" id="SSF56801">
    <property type="entry name" value="Acetyl-CoA synthetase-like"/>
    <property type="match status" value="1"/>
</dbReference>
<keyword evidence="3" id="KW-0276">Fatty acid metabolism</keyword>
<proteinExistence type="inferred from homology"/>
<accession>A0AAF0DTI0</accession>
<dbReference type="EC" id="3.2.1.4" evidence="7"/>
<evidence type="ECO:0000313" key="8">
    <source>
        <dbReference type="Proteomes" id="UP001216638"/>
    </source>
</evidence>
<evidence type="ECO:0000259" key="5">
    <source>
        <dbReference type="Pfam" id="PF00501"/>
    </source>
</evidence>
<dbReference type="Proteomes" id="UP001216638">
    <property type="component" value="Chromosome 2"/>
</dbReference>